<dbReference type="PANTHER" id="PTHR38537">
    <property type="entry name" value="JITTERBUG, ISOFORM N"/>
    <property type="match status" value="1"/>
</dbReference>
<gene>
    <name evidence="4" type="ORF">SNE40_000960</name>
</gene>
<dbReference type="InterPro" id="IPR001715">
    <property type="entry name" value="CH_dom"/>
</dbReference>
<feature type="domain" description="Calponin-homology (CH)" evidence="3">
    <location>
        <begin position="27"/>
        <end position="141"/>
    </location>
</feature>
<evidence type="ECO:0000313" key="5">
    <source>
        <dbReference type="Proteomes" id="UP001347796"/>
    </source>
</evidence>
<reference evidence="4 5" key="1">
    <citation type="submission" date="2024-01" db="EMBL/GenBank/DDBJ databases">
        <title>The genome of the rayed Mediterranean limpet Patella caerulea (Linnaeus, 1758).</title>
        <authorList>
            <person name="Anh-Thu Weber A."/>
            <person name="Halstead-Nussloch G."/>
        </authorList>
    </citation>
    <scope>NUCLEOTIDE SEQUENCE [LARGE SCALE GENOMIC DNA]</scope>
    <source>
        <strain evidence="4">AATW-2023a</strain>
        <tissue evidence="4">Whole specimen</tissue>
    </source>
</reference>
<dbReference type="InterPro" id="IPR044801">
    <property type="entry name" value="Filamin"/>
</dbReference>
<dbReference type="GO" id="GO:0030036">
    <property type="term" value="P:actin cytoskeleton organization"/>
    <property type="evidence" value="ECO:0007669"/>
    <property type="project" value="InterPro"/>
</dbReference>
<organism evidence="4 5">
    <name type="scientific">Patella caerulea</name>
    <name type="common">Rayed Mediterranean limpet</name>
    <dbReference type="NCBI Taxonomy" id="87958"/>
    <lineage>
        <taxon>Eukaryota</taxon>
        <taxon>Metazoa</taxon>
        <taxon>Spiralia</taxon>
        <taxon>Lophotrochozoa</taxon>
        <taxon>Mollusca</taxon>
        <taxon>Gastropoda</taxon>
        <taxon>Patellogastropoda</taxon>
        <taxon>Patelloidea</taxon>
        <taxon>Patellidae</taxon>
        <taxon>Patella</taxon>
    </lineage>
</organism>
<name>A0AAN8Q7N5_PATCE</name>
<evidence type="ECO:0000256" key="2">
    <source>
        <dbReference type="SAM" id="MobiDB-lite"/>
    </source>
</evidence>
<dbReference type="Pfam" id="PF00307">
    <property type="entry name" value="CH"/>
    <property type="match status" value="1"/>
</dbReference>
<feature type="compositionally biased region" description="Polar residues" evidence="2">
    <location>
        <begin position="1"/>
        <end position="12"/>
    </location>
</feature>
<dbReference type="SUPFAM" id="SSF47576">
    <property type="entry name" value="Calponin-homology domain, CH-domain"/>
    <property type="match status" value="1"/>
</dbReference>
<dbReference type="EMBL" id="JAZGQO010000001">
    <property type="protein sequence ID" value="KAK6195553.1"/>
    <property type="molecule type" value="Genomic_DNA"/>
</dbReference>
<protein>
    <recommendedName>
        <fullName evidence="3">Calponin-homology (CH) domain-containing protein</fullName>
    </recommendedName>
</protein>
<dbReference type="Gene3D" id="1.10.418.10">
    <property type="entry name" value="Calponin-like domain"/>
    <property type="match status" value="1"/>
</dbReference>
<evidence type="ECO:0000259" key="3">
    <source>
        <dbReference type="PROSITE" id="PS50021"/>
    </source>
</evidence>
<dbReference type="PANTHER" id="PTHR38537:SF8">
    <property type="entry name" value="FILAMIN-A"/>
    <property type="match status" value="1"/>
</dbReference>
<accession>A0AAN8Q7N5</accession>
<dbReference type="PROSITE" id="PS50021">
    <property type="entry name" value="CH"/>
    <property type="match status" value="1"/>
</dbReference>
<dbReference type="Proteomes" id="UP001347796">
    <property type="component" value="Unassembled WGS sequence"/>
</dbReference>
<dbReference type="AlphaFoldDB" id="A0AAN8Q7N5"/>
<sequence length="141" mass="15898">MGENLIQENPARSKQGRGIDAGDKWKDVQTSTFMNWVNLQLQHRDLSISDLGVDFNNGVKLCALIEVLQNKPIRGRIVKEPKNSHQSLQNATVALTAVANDNIRLVNIGKCCRVFKYYVKFCNENIVTESIIRMFKLGVHG</sequence>
<feature type="region of interest" description="Disordered" evidence="2">
    <location>
        <begin position="1"/>
        <end position="22"/>
    </location>
</feature>
<dbReference type="GO" id="GO:0051015">
    <property type="term" value="F:actin filament binding"/>
    <property type="evidence" value="ECO:0007669"/>
    <property type="project" value="InterPro"/>
</dbReference>
<evidence type="ECO:0000256" key="1">
    <source>
        <dbReference type="ARBA" id="ARBA00022737"/>
    </source>
</evidence>
<dbReference type="InterPro" id="IPR036872">
    <property type="entry name" value="CH_dom_sf"/>
</dbReference>
<keyword evidence="1" id="KW-0677">Repeat</keyword>
<evidence type="ECO:0000313" key="4">
    <source>
        <dbReference type="EMBL" id="KAK6195553.1"/>
    </source>
</evidence>
<proteinExistence type="predicted"/>
<comment type="caution">
    <text evidence="4">The sequence shown here is derived from an EMBL/GenBank/DDBJ whole genome shotgun (WGS) entry which is preliminary data.</text>
</comment>
<keyword evidence="5" id="KW-1185">Reference proteome</keyword>